<sequence>MSTHPIRPSVASAAEQAPSSAAHGRSSHFALPQALTICVPLALGTVLHSIGTPLADILALLGSCGALGVVFVLVGGGGWRRLAAAADTLLHGTTNK</sequence>
<evidence type="ECO:0000313" key="3">
    <source>
        <dbReference type="EMBL" id="MFH0251312.1"/>
    </source>
</evidence>
<keyword evidence="2" id="KW-1133">Transmembrane helix</keyword>
<feature type="compositionally biased region" description="Low complexity" evidence="1">
    <location>
        <begin position="9"/>
        <end position="22"/>
    </location>
</feature>
<feature type="region of interest" description="Disordered" evidence="1">
    <location>
        <begin position="1"/>
        <end position="25"/>
    </location>
</feature>
<keyword evidence="2" id="KW-0472">Membrane</keyword>
<evidence type="ECO:0000313" key="4">
    <source>
        <dbReference type="Proteomes" id="UP001607069"/>
    </source>
</evidence>
<feature type="transmembrane region" description="Helical" evidence="2">
    <location>
        <begin position="29"/>
        <end position="51"/>
    </location>
</feature>
<gene>
    <name evidence="3" type="ORF">ACG5V6_24235</name>
</gene>
<dbReference type="RefSeq" id="WP_279952196.1">
    <property type="nucleotide sequence ID" value="NZ_BAABEN010000050.1"/>
</dbReference>
<evidence type="ECO:0000256" key="2">
    <source>
        <dbReference type="SAM" id="Phobius"/>
    </source>
</evidence>
<evidence type="ECO:0000256" key="1">
    <source>
        <dbReference type="SAM" id="MobiDB-lite"/>
    </source>
</evidence>
<organism evidence="3 4">
    <name type="scientific">Streptomyces chitinivorans</name>
    <dbReference type="NCBI Taxonomy" id="1257027"/>
    <lineage>
        <taxon>Bacteria</taxon>
        <taxon>Bacillati</taxon>
        <taxon>Actinomycetota</taxon>
        <taxon>Actinomycetes</taxon>
        <taxon>Kitasatosporales</taxon>
        <taxon>Streptomycetaceae</taxon>
        <taxon>Streptomyces</taxon>
    </lineage>
</organism>
<reference evidence="3 4" key="1">
    <citation type="submission" date="2024-10" db="EMBL/GenBank/DDBJ databases">
        <authorList>
            <person name="Cho J.-C."/>
        </authorList>
    </citation>
    <scope>NUCLEOTIDE SEQUENCE [LARGE SCALE GENOMIC DNA]</scope>
    <source>
        <strain evidence="3 4">KCTC29696</strain>
    </source>
</reference>
<dbReference type="EMBL" id="JBIHMK010000128">
    <property type="protein sequence ID" value="MFH0251312.1"/>
    <property type="molecule type" value="Genomic_DNA"/>
</dbReference>
<evidence type="ECO:0008006" key="5">
    <source>
        <dbReference type="Google" id="ProtNLM"/>
    </source>
</evidence>
<proteinExistence type="predicted"/>
<accession>A0ABW7HZM3</accession>
<dbReference type="Proteomes" id="UP001607069">
    <property type="component" value="Unassembled WGS sequence"/>
</dbReference>
<name>A0ABW7HZM3_9ACTN</name>
<keyword evidence="4" id="KW-1185">Reference proteome</keyword>
<protein>
    <recommendedName>
        <fullName evidence="5">Holin</fullName>
    </recommendedName>
</protein>
<keyword evidence="2" id="KW-0812">Transmembrane</keyword>
<comment type="caution">
    <text evidence="3">The sequence shown here is derived from an EMBL/GenBank/DDBJ whole genome shotgun (WGS) entry which is preliminary data.</text>
</comment>
<feature type="transmembrane region" description="Helical" evidence="2">
    <location>
        <begin position="57"/>
        <end position="79"/>
    </location>
</feature>